<sequence length="50" mass="5881">MRKIVHFHEAGTRTFFKERIDPVVAGGPEPLLALLDEHERSFFIRRCDIE</sequence>
<organism evidence="1 2">
    <name type="scientific">Thalassoglobus polymorphus</name>
    <dbReference type="NCBI Taxonomy" id="2527994"/>
    <lineage>
        <taxon>Bacteria</taxon>
        <taxon>Pseudomonadati</taxon>
        <taxon>Planctomycetota</taxon>
        <taxon>Planctomycetia</taxon>
        <taxon>Planctomycetales</taxon>
        <taxon>Planctomycetaceae</taxon>
        <taxon>Thalassoglobus</taxon>
    </lineage>
</organism>
<proteinExistence type="predicted"/>
<dbReference type="KEGG" id="tpol:Mal48_27930"/>
<dbReference type="EMBL" id="CP036267">
    <property type="protein sequence ID" value="QDT33540.1"/>
    <property type="molecule type" value="Genomic_DNA"/>
</dbReference>
<evidence type="ECO:0000313" key="2">
    <source>
        <dbReference type="Proteomes" id="UP000315724"/>
    </source>
</evidence>
<reference evidence="1 2" key="1">
    <citation type="submission" date="2019-02" db="EMBL/GenBank/DDBJ databases">
        <title>Deep-cultivation of Planctomycetes and their phenomic and genomic characterization uncovers novel biology.</title>
        <authorList>
            <person name="Wiegand S."/>
            <person name="Jogler M."/>
            <person name="Boedeker C."/>
            <person name="Pinto D."/>
            <person name="Vollmers J."/>
            <person name="Rivas-Marin E."/>
            <person name="Kohn T."/>
            <person name="Peeters S.H."/>
            <person name="Heuer A."/>
            <person name="Rast P."/>
            <person name="Oberbeckmann S."/>
            <person name="Bunk B."/>
            <person name="Jeske O."/>
            <person name="Meyerdierks A."/>
            <person name="Storesund J.E."/>
            <person name="Kallscheuer N."/>
            <person name="Luecker S."/>
            <person name="Lage O.M."/>
            <person name="Pohl T."/>
            <person name="Merkel B.J."/>
            <person name="Hornburger P."/>
            <person name="Mueller R.-W."/>
            <person name="Bruemmer F."/>
            <person name="Labrenz M."/>
            <person name="Spormann A.M."/>
            <person name="Op den Camp H."/>
            <person name="Overmann J."/>
            <person name="Amann R."/>
            <person name="Jetten M.S.M."/>
            <person name="Mascher T."/>
            <person name="Medema M.H."/>
            <person name="Devos D.P."/>
            <person name="Kaster A.-K."/>
            <person name="Ovreas L."/>
            <person name="Rohde M."/>
            <person name="Galperin M.Y."/>
            <person name="Jogler C."/>
        </authorList>
    </citation>
    <scope>NUCLEOTIDE SEQUENCE [LARGE SCALE GENOMIC DNA]</scope>
    <source>
        <strain evidence="1 2">Mal48</strain>
    </source>
</reference>
<protein>
    <submittedName>
        <fullName evidence="1">Uncharacterized protein</fullName>
    </submittedName>
</protein>
<keyword evidence="2" id="KW-1185">Reference proteome</keyword>
<accession>A0A517QPH4</accession>
<gene>
    <name evidence="1" type="ORF">Mal48_27930</name>
</gene>
<evidence type="ECO:0000313" key="1">
    <source>
        <dbReference type="EMBL" id="QDT33540.1"/>
    </source>
</evidence>
<name>A0A517QPH4_9PLAN</name>
<dbReference type="Proteomes" id="UP000315724">
    <property type="component" value="Chromosome"/>
</dbReference>
<dbReference type="AlphaFoldDB" id="A0A517QPH4"/>